<keyword evidence="6" id="KW-1185">Reference proteome</keyword>
<dbReference type="Gene3D" id="3.80.10.10">
    <property type="entry name" value="Ribonuclease Inhibitor"/>
    <property type="match status" value="1"/>
</dbReference>
<dbReference type="Pfam" id="PF00612">
    <property type="entry name" value="IQ"/>
    <property type="match status" value="3"/>
</dbReference>
<organism evidence="5 6">
    <name type="scientific">Triplophysa rosa</name>
    <name type="common">Cave loach</name>
    <dbReference type="NCBI Taxonomy" id="992332"/>
    <lineage>
        <taxon>Eukaryota</taxon>
        <taxon>Metazoa</taxon>
        <taxon>Chordata</taxon>
        <taxon>Craniata</taxon>
        <taxon>Vertebrata</taxon>
        <taxon>Euteleostomi</taxon>
        <taxon>Actinopterygii</taxon>
        <taxon>Neopterygii</taxon>
        <taxon>Teleostei</taxon>
        <taxon>Ostariophysi</taxon>
        <taxon>Cypriniformes</taxon>
        <taxon>Nemacheilidae</taxon>
        <taxon>Triplophysa</taxon>
    </lineage>
</organism>
<keyword evidence="3" id="KW-0175">Coiled coil</keyword>
<evidence type="ECO:0000256" key="4">
    <source>
        <dbReference type="SAM" id="MobiDB-lite"/>
    </source>
</evidence>
<dbReference type="PANTHER" id="PTHR46652">
    <property type="entry name" value="LEUCINE-RICH REPEAT AND IQ DOMAIN-CONTAINING PROTEIN 1-RELATED"/>
    <property type="match status" value="1"/>
</dbReference>
<feature type="region of interest" description="Disordered" evidence="4">
    <location>
        <begin position="672"/>
        <end position="699"/>
    </location>
</feature>
<accession>A0A9W7TUJ5</accession>
<feature type="coiled-coil region" evidence="3">
    <location>
        <begin position="135"/>
        <end position="195"/>
    </location>
</feature>
<gene>
    <name evidence="5" type="ORF">IRJ41_007233</name>
</gene>
<feature type="region of interest" description="Disordered" evidence="4">
    <location>
        <begin position="1449"/>
        <end position="1515"/>
    </location>
</feature>
<feature type="compositionally biased region" description="Basic and acidic residues" evidence="4">
    <location>
        <begin position="1486"/>
        <end position="1497"/>
    </location>
</feature>
<dbReference type="PROSITE" id="PS50096">
    <property type="entry name" value="IQ"/>
    <property type="match status" value="2"/>
</dbReference>
<dbReference type="Gene3D" id="1.20.5.190">
    <property type="match status" value="1"/>
</dbReference>
<feature type="region of interest" description="Disordered" evidence="4">
    <location>
        <begin position="298"/>
        <end position="505"/>
    </location>
</feature>
<dbReference type="InterPro" id="IPR050836">
    <property type="entry name" value="SDS22/Internalin_LRR"/>
</dbReference>
<evidence type="ECO:0000313" key="5">
    <source>
        <dbReference type="EMBL" id="KAI7802344.1"/>
    </source>
</evidence>
<feature type="compositionally biased region" description="Basic and acidic residues" evidence="4">
    <location>
        <begin position="445"/>
        <end position="494"/>
    </location>
</feature>
<dbReference type="FunFam" id="3.80.10.10:FF:001142">
    <property type="entry name" value="Leucine-rich repeats and IQ motif containing 1"/>
    <property type="match status" value="1"/>
</dbReference>
<sequence>MTMDDIEKEIDEELRKLNLDPFENVSEESEDENFTALDATLHSEDLSDSVLAYIEASRTRINAFEQLIIEDVEEKDSLSQELFVTHNDNIINEGAMDFIEEPKTWKERVVCGVREQVESLSMDVVIDRDICTESELQLSLEWKELEKRLKEEEEQKLATQKMERDLHLNSEREEKERRKKSLMEFEEQLRKVEKTALFQNVGEKNKVHYTVDQQELNKQQEFIWKLEKELEGEKQAFEEAQQEERKRIQELQCRSATKIQAALRGTLARRWSTRELKRKKEEEKRLEEEKREWEKIKKEREEERKRTEEVKRFHREEMERRRAEYEASKEQERHRLEEEKRLEQQRRKEEDRGRRVMEMKIEQNNITGVEERDVNEESQCVKAEKILLQQRKKGDDDDDDDERRKEVKRKEEQNNVTNVGESRVKEESQCLETEKKRHHNVITSVKERTVKKESEKYEENVEKNKEYDRRQLVRSSRAENKCQRKEENEERGERAIQGSEEEVRERRDKMERIRDVYKEKTVLDKSVKVDRFDDQKRSKKCYQEKKKDGSEELDCQMDLLQSKENQKLTTAHPPPCINAHQELSNDHCISLFGSPKTTGHLIFEVDTYTDKSLNGVEHKMDTRGQQNTTTVLLENCGPEIQESGSECLPDSTEQKRLAWIKNCTPWSILSLQNKKKRPSAQQQSRKRGARRGKLPSLPPLSVDTILKTGAWSSLKQVTTVTLEDLPGCNLSTLSQCYKLQTLTLRRCGLISLDGLNQCSQIRYIDVQENSVTHVDCGGLANLKVLLLGKNQLTNIHGLDDAENLQVLQLSHNNISRIRGLGALKVLQRLLVDHNQLLSMRGLNEMYTLLHLDCSYNHLSHVEGLENCALLNTLELRGNSLTQLPVLHNHVLLRDLSLDDNLISSIRDLESYWLPLLQNLSLAHNSITDLIPLLDLMSLRTLNISQNCLSDLQNVCLNLQGCFSLQELNLNDNPLQREMNWRSLLLETVPGLIKLNNEQTSVAAASSKGPRHQWSFQALCQAQQRQHDSLLQKHKMEISYAPSQHDAQLLSSGHCADLFKLAVDQRYAHEYGESFVTDDPASSTAADSSQCDFSEAFPSQRISPEKQPQHTADPQKTHRELQTNDLQTDFPDSCTETQTEKEPVQTLNLEKAAVVIQRCWRRYVLQRRGGPSGLIAKTPERLNIRRMEETSIERPELPKSDRAAVVIQAAWRGYDLRRRLACALAGARLTESDEDFEEVDTDEFIFDEKAMEKDWISLHSNTSPVRAMPYSAHSPLPKPRESPSVVPCLPKHAWSDSKGAVRLEQSVSPHLNSRFTKYSESTLRNNTLSERSETILKEWGFTSNSTALLMLKRANKMKGSKPQHKRLLVRQVENDFQNAQRVEEPQNYKEKTYQWLHAQAIHPHTDAAVSVRDHFLPEIDRDILYGGRVQLVASVGGRSGVDSRAKLWANATGVSPPPNKPTQAPRHSTEHEKTEVPSPNRVNSAPSRKERISFRDNPVRQSGGWGGGKKRTQLNK</sequence>
<dbReference type="Proteomes" id="UP001059041">
    <property type="component" value="Linkage Group LG12"/>
</dbReference>
<comment type="caution">
    <text evidence="5">The sequence shown here is derived from an EMBL/GenBank/DDBJ whole genome shotgun (WGS) entry which is preliminary data.</text>
</comment>
<proteinExistence type="predicted"/>
<dbReference type="CDD" id="cd23767">
    <property type="entry name" value="IQCD"/>
    <property type="match status" value="1"/>
</dbReference>
<dbReference type="InterPro" id="IPR032675">
    <property type="entry name" value="LRR_dom_sf"/>
</dbReference>
<keyword evidence="2" id="KW-0677">Repeat</keyword>
<feature type="compositionally biased region" description="Basic and acidic residues" evidence="4">
    <location>
        <begin position="422"/>
        <end position="435"/>
    </location>
</feature>
<feature type="compositionally biased region" description="Basic residues" evidence="4">
    <location>
        <begin position="673"/>
        <end position="693"/>
    </location>
</feature>
<dbReference type="SMART" id="SM00365">
    <property type="entry name" value="LRR_SD22"/>
    <property type="match status" value="6"/>
</dbReference>
<dbReference type="SMART" id="SM00015">
    <property type="entry name" value="IQ"/>
    <property type="match status" value="3"/>
</dbReference>
<feature type="compositionally biased region" description="Basic and acidic residues" evidence="4">
    <location>
        <begin position="1102"/>
        <end position="1121"/>
    </location>
</feature>
<feature type="compositionally biased region" description="Low complexity" evidence="4">
    <location>
        <begin position="1076"/>
        <end position="1088"/>
    </location>
</feature>
<protein>
    <submittedName>
        <fullName evidence="5">Leucine-rich repeat and IQ domain-containing protein 1</fullName>
    </submittedName>
</protein>
<evidence type="ECO:0000256" key="1">
    <source>
        <dbReference type="ARBA" id="ARBA00022614"/>
    </source>
</evidence>
<evidence type="ECO:0000313" key="6">
    <source>
        <dbReference type="Proteomes" id="UP001059041"/>
    </source>
</evidence>
<dbReference type="InterPro" id="IPR000048">
    <property type="entry name" value="IQ_motif_EF-hand-BS"/>
</dbReference>
<evidence type="ECO:0000256" key="2">
    <source>
        <dbReference type="ARBA" id="ARBA00022737"/>
    </source>
</evidence>
<dbReference type="InterPro" id="IPR001611">
    <property type="entry name" value="Leu-rich_rpt"/>
</dbReference>
<feature type="compositionally biased region" description="Basic and acidic residues" evidence="4">
    <location>
        <begin position="298"/>
        <end position="361"/>
    </location>
</feature>
<feature type="compositionally biased region" description="Basic and acidic residues" evidence="4">
    <location>
        <begin position="402"/>
        <end position="413"/>
    </location>
</feature>
<dbReference type="SUPFAM" id="SSF52058">
    <property type="entry name" value="L domain-like"/>
    <property type="match status" value="1"/>
</dbReference>
<evidence type="ECO:0000256" key="3">
    <source>
        <dbReference type="SAM" id="Coils"/>
    </source>
</evidence>
<feature type="region of interest" description="Disordered" evidence="4">
    <location>
        <begin position="1075"/>
        <end position="1141"/>
    </location>
</feature>
<name>A0A9W7TUJ5_TRIRA</name>
<reference evidence="5" key="1">
    <citation type="submission" date="2021-02" db="EMBL/GenBank/DDBJ databases">
        <title>Comparative genomics reveals that relaxation of natural selection precedes convergent phenotypic evolution of cavefish.</title>
        <authorList>
            <person name="Peng Z."/>
        </authorList>
    </citation>
    <scope>NUCLEOTIDE SEQUENCE</scope>
    <source>
        <tissue evidence="5">Muscle</tissue>
    </source>
</reference>
<dbReference type="PANTHER" id="PTHR46652:SF7">
    <property type="entry name" value="LEUCINE-RICH REPEAT AND IQ DOMAIN-CONTAINING PROTEIN 1"/>
    <property type="match status" value="1"/>
</dbReference>
<dbReference type="EMBL" id="JAFHDT010000012">
    <property type="protein sequence ID" value="KAI7802344.1"/>
    <property type="molecule type" value="Genomic_DNA"/>
</dbReference>
<dbReference type="PROSITE" id="PS51450">
    <property type="entry name" value="LRR"/>
    <property type="match status" value="6"/>
</dbReference>
<keyword evidence="1" id="KW-0433">Leucine-rich repeat</keyword>